<dbReference type="AlphaFoldDB" id="A0A4Z2GMI2"/>
<sequence>METDEDTDEDTEHAKTRVIPTTYPMMLSVPLAGGWLQVICRAVVDSALPARPWGAPGSAWSWATARRALAWLVPALFSAMHW</sequence>
<organism evidence="1 2">
    <name type="scientific">Liparis tanakae</name>
    <name type="common">Tanaka's snailfish</name>
    <dbReference type="NCBI Taxonomy" id="230148"/>
    <lineage>
        <taxon>Eukaryota</taxon>
        <taxon>Metazoa</taxon>
        <taxon>Chordata</taxon>
        <taxon>Craniata</taxon>
        <taxon>Vertebrata</taxon>
        <taxon>Euteleostomi</taxon>
        <taxon>Actinopterygii</taxon>
        <taxon>Neopterygii</taxon>
        <taxon>Teleostei</taxon>
        <taxon>Neoteleostei</taxon>
        <taxon>Acanthomorphata</taxon>
        <taxon>Eupercaria</taxon>
        <taxon>Perciformes</taxon>
        <taxon>Cottioidei</taxon>
        <taxon>Cottales</taxon>
        <taxon>Liparidae</taxon>
        <taxon>Liparis</taxon>
    </lineage>
</organism>
<accession>A0A4Z2GMI2</accession>
<gene>
    <name evidence="1" type="ORF">EYF80_035349</name>
</gene>
<dbReference type="Proteomes" id="UP000314294">
    <property type="component" value="Unassembled WGS sequence"/>
</dbReference>
<evidence type="ECO:0000313" key="2">
    <source>
        <dbReference type="Proteomes" id="UP000314294"/>
    </source>
</evidence>
<evidence type="ECO:0000313" key="1">
    <source>
        <dbReference type="EMBL" id="TNN54440.1"/>
    </source>
</evidence>
<dbReference type="EMBL" id="SRLO01000484">
    <property type="protein sequence ID" value="TNN54440.1"/>
    <property type="molecule type" value="Genomic_DNA"/>
</dbReference>
<reference evidence="1 2" key="1">
    <citation type="submission" date="2019-03" db="EMBL/GenBank/DDBJ databases">
        <title>First draft genome of Liparis tanakae, snailfish: a comprehensive survey of snailfish specific genes.</title>
        <authorList>
            <person name="Kim W."/>
            <person name="Song I."/>
            <person name="Jeong J.-H."/>
            <person name="Kim D."/>
            <person name="Kim S."/>
            <person name="Ryu S."/>
            <person name="Song J.Y."/>
            <person name="Lee S.K."/>
        </authorList>
    </citation>
    <scope>NUCLEOTIDE SEQUENCE [LARGE SCALE GENOMIC DNA]</scope>
    <source>
        <tissue evidence="1">Muscle</tissue>
    </source>
</reference>
<comment type="caution">
    <text evidence="1">The sequence shown here is derived from an EMBL/GenBank/DDBJ whole genome shotgun (WGS) entry which is preliminary data.</text>
</comment>
<proteinExistence type="predicted"/>
<protein>
    <submittedName>
        <fullName evidence="1">Uncharacterized protein</fullName>
    </submittedName>
</protein>
<keyword evidence="2" id="KW-1185">Reference proteome</keyword>
<name>A0A4Z2GMI2_9TELE</name>